<dbReference type="OrthoDB" id="9770286at2"/>
<dbReference type="PANTHER" id="PTHR43153">
    <property type="entry name" value="ELECTRON TRANSFER FLAVOPROTEIN ALPHA"/>
    <property type="match status" value="1"/>
</dbReference>
<dbReference type="PROSITE" id="PS00696">
    <property type="entry name" value="ETF_ALPHA"/>
    <property type="match status" value="1"/>
</dbReference>
<reference evidence="7" key="2">
    <citation type="submission" date="2020-02" db="EMBL/GenBank/DDBJ databases">
        <authorList>
            <consortium name="NCBI Pathogen Detection Project"/>
        </authorList>
    </citation>
    <scope>NUCLEOTIDE SEQUENCE</scope>
    <source>
        <strain evidence="7">1839</strain>
    </source>
</reference>
<evidence type="ECO:0000256" key="4">
    <source>
        <dbReference type="ARBA" id="ARBA00022827"/>
    </source>
</evidence>
<dbReference type="InterPro" id="IPR014731">
    <property type="entry name" value="ETF_asu_C"/>
</dbReference>
<comment type="caution">
    <text evidence="7">The sequence shown here is derived from an EMBL/GenBank/DDBJ whole genome shotgun (WGS) entry which is preliminary data.</text>
</comment>
<feature type="binding site" evidence="6">
    <location>
        <begin position="261"/>
        <end position="268"/>
    </location>
    <ligand>
        <name>FAD</name>
        <dbReference type="ChEBI" id="CHEBI:57692"/>
    </ligand>
</feature>
<dbReference type="SUPFAM" id="SSF52402">
    <property type="entry name" value="Adenine nucleotide alpha hydrolases-like"/>
    <property type="match status" value="1"/>
</dbReference>
<dbReference type="EMBL" id="DAAYTU010000001">
    <property type="protein sequence ID" value="HAG5768490.1"/>
    <property type="molecule type" value="Genomic_DNA"/>
</dbReference>
<dbReference type="InterPro" id="IPR014729">
    <property type="entry name" value="Rossmann-like_a/b/a_fold"/>
</dbReference>
<keyword evidence="4 6" id="KW-0274">FAD</keyword>
<feature type="binding site" evidence="6">
    <location>
        <position position="204"/>
    </location>
    <ligand>
        <name>FAD</name>
        <dbReference type="ChEBI" id="CHEBI:57692"/>
    </ligand>
</feature>
<keyword evidence="2" id="KW-0813">Transport</keyword>
<accession>A0A0K4GRI2</accession>
<evidence type="ECO:0000256" key="3">
    <source>
        <dbReference type="ARBA" id="ARBA00022630"/>
    </source>
</evidence>
<gene>
    <name evidence="7" type="ORF">GGB84_000053</name>
</gene>
<dbReference type="AlphaFoldDB" id="A0A0K4GRI2"/>
<evidence type="ECO:0000256" key="1">
    <source>
        <dbReference type="ARBA" id="ARBA00005817"/>
    </source>
</evidence>
<dbReference type="InterPro" id="IPR001308">
    <property type="entry name" value="ETF_a/FixB"/>
</dbReference>
<dbReference type="Pfam" id="PF00766">
    <property type="entry name" value="ETF_alpha"/>
    <property type="match status" value="1"/>
</dbReference>
<comment type="similarity">
    <text evidence="1">Belongs to the ETF alpha-subunit/FixB family.</text>
</comment>
<evidence type="ECO:0000313" key="7">
    <source>
        <dbReference type="EMBL" id="HAG5768490.1"/>
    </source>
</evidence>
<dbReference type="PIRSF" id="PIRSF000089">
    <property type="entry name" value="Electra_flavoP_a"/>
    <property type="match status" value="1"/>
</dbReference>
<dbReference type="SMART" id="SM00893">
    <property type="entry name" value="ETF"/>
    <property type="match status" value="1"/>
</dbReference>
<dbReference type="GO" id="GO:0009055">
    <property type="term" value="F:electron transfer activity"/>
    <property type="evidence" value="ECO:0007669"/>
    <property type="project" value="InterPro"/>
</dbReference>
<proteinExistence type="inferred from homology"/>
<dbReference type="Pfam" id="PF01012">
    <property type="entry name" value="ETF"/>
    <property type="match status" value="1"/>
</dbReference>
<dbReference type="GO" id="GO:0050660">
    <property type="term" value="F:flavin adenine dinucleotide binding"/>
    <property type="evidence" value="ECO:0007669"/>
    <property type="project" value="InterPro"/>
</dbReference>
<protein>
    <submittedName>
        <fullName evidence="7">Electron transfer flavoprotein subunit alpha</fullName>
    </submittedName>
</protein>
<dbReference type="InterPro" id="IPR029035">
    <property type="entry name" value="DHS-like_NAD/FAD-binding_dom"/>
</dbReference>
<reference evidence="7" key="1">
    <citation type="journal article" date="2018" name="Genome Biol.">
        <title>SKESA: strategic k-mer extension for scrupulous assemblies.</title>
        <authorList>
            <person name="Souvorov A."/>
            <person name="Agarwala R."/>
            <person name="Lipman D.J."/>
        </authorList>
    </citation>
    <scope>NUCLEOTIDE SEQUENCE [LARGE SCALE GENOMIC DNA]</scope>
    <source>
        <strain evidence="7">1839</strain>
    </source>
</reference>
<comment type="cofactor">
    <cofactor evidence="6">
        <name>FAD</name>
        <dbReference type="ChEBI" id="CHEBI:57692"/>
    </cofactor>
    <text evidence="6">Binds 1 FAD per dimer.</text>
</comment>
<keyword evidence="5" id="KW-0249">Electron transport</keyword>
<dbReference type="Gene3D" id="3.40.50.620">
    <property type="entry name" value="HUPs"/>
    <property type="match status" value="1"/>
</dbReference>
<dbReference type="SUPFAM" id="SSF52467">
    <property type="entry name" value="DHS-like NAD/FAD-binding domain"/>
    <property type="match status" value="1"/>
</dbReference>
<dbReference type="GO" id="GO:0033539">
    <property type="term" value="P:fatty acid beta-oxidation using acyl-CoA dehydrogenase"/>
    <property type="evidence" value="ECO:0007669"/>
    <property type="project" value="TreeGrafter"/>
</dbReference>
<feature type="binding site" evidence="6">
    <location>
        <begin position="229"/>
        <end position="230"/>
    </location>
    <ligand>
        <name>FAD</name>
        <dbReference type="ChEBI" id="CHEBI:57692"/>
    </ligand>
</feature>
<sequence length="314" mass="33903">MTMRLPEIFVWSDNPQRINELVATGRQWAERVHLLFVGDEEQLQEQRHCGVDVIHHFSPQHDVLVEDYVLSFARVIETTGTRGLVLMPSTKRGKAIAAKLGVRLNAAVINDMADLRITDDQLTSSHQFYGGLAHANVQLHSAWSVVTCGSGHVVEMAPSVSVAATVLTAGFVSPAHPIRFVSRKEKTASQVDLSKAKCVVGVGRGFAKQDDLALASALATALQGEVGCSRPIAEGEGWMEQERYIGVSGVALSANIYVAVGISGQIQHMVGVNRVKTIVAINKDKNAPIFSAADYGIVGDIYKILPELTKKLAV</sequence>
<dbReference type="InterPro" id="IPR014730">
    <property type="entry name" value="ETF_a/b_N"/>
</dbReference>
<dbReference type="PANTHER" id="PTHR43153:SF1">
    <property type="entry name" value="ELECTRON TRANSFER FLAVOPROTEIN SUBUNIT ALPHA, MITOCHONDRIAL"/>
    <property type="match status" value="1"/>
</dbReference>
<evidence type="ECO:0000256" key="2">
    <source>
        <dbReference type="ARBA" id="ARBA00022448"/>
    </source>
</evidence>
<feature type="binding site" evidence="6">
    <location>
        <begin position="300"/>
        <end position="301"/>
    </location>
    <ligand>
        <name>FAD</name>
        <dbReference type="ChEBI" id="CHEBI:57692"/>
    </ligand>
</feature>
<keyword evidence="3" id="KW-0285">Flavoprotein</keyword>
<feature type="binding site" evidence="6">
    <location>
        <position position="282"/>
    </location>
    <ligand>
        <name>FAD</name>
        <dbReference type="ChEBI" id="CHEBI:57692"/>
    </ligand>
</feature>
<dbReference type="FunFam" id="3.40.50.1220:FF:000004">
    <property type="entry name" value="Electron transfer flavoprotein"/>
    <property type="match status" value="1"/>
</dbReference>
<evidence type="ECO:0000256" key="6">
    <source>
        <dbReference type="PIRSR" id="PIRSR000089-1"/>
    </source>
</evidence>
<name>A0A0K4GRI2_ECOLX</name>
<evidence type="ECO:0000256" key="5">
    <source>
        <dbReference type="ARBA" id="ARBA00022982"/>
    </source>
</evidence>
<dbReference type="Gene3D" id="3.40.50.1220">
    <property type="entry name" value="TPP-binding domain"/>
    <property type="match status" value="1"/>
</dbReference>
<organism evidence="7">
    <name type="scientific">Escherichia coli</name>
    <dbReference type="NCBI Taxonomy" id="562"/>
    <lineage>
        <taxon>Bacteria</taxon>
        <taxon>Pseudomonadati</taxon>
        <taxon>Pseudomonadota</taxon>
        <taxon>Gammaproteobacteria</taxon>
        <taxon>Enterobacterales</taxon>
        <taxon>Enterobacteriaceae</taxon>
        <taxon>Escherichia</taxon>
    </lineage>
</organism>
<dbReference type="InterPro" id="IPR018206">
    <property type="entry name" value="ETF_asu_C_CS"/>
</dbReference>